<gene>
    <name evidence="1" type="ORF">METZ01_LOCUS62006</name>
</gene>
<organism evidence="1">
    <name type="scientific">marine metagenome</name>
    <dbReference type="NCBI Taxonomy" id="408172"/>
    <lineage>
        <taxon>unclassified sequences</taxon>
        <taxon>metagenomes</taxon>
        <taxon>ecological metagenomes</taxon>
    </lineage>
</organism>
<evidence type="ECO:0008006" key="2">
    <source>
        <dbReference type="Google" id="ProtNLM"/>
    </source>
</evidence>
<sequence>MSELVSDRIYNAQCLGNIEPVEYIVPYPNIFSLLEGENIKFGNNYLFLDQKITNNDFLTLINQASNWLRENKLGIKSRVVIENIDFPIAEIIIFAVWASGNSVILSQEPIKKKDLAKVDHVMLLNNANCPSLEILKNYPGDFIPLFRPSLHHEALLFYKKKKFIQLSHYNLLVNTNGACKHLDLRRGTTININLPSTSTAWIVLQLLLPLYAGISITNKNPDITIGLDGQYDNADYIIKMNWNKIAKEQNVIHIIEENTGVVCIGDRPIHMTSIEISDNQISIKGHSIMMGYTDKRSNSKIFNNNSMIIKNNLE</sequence>
<proteinExistence type="predicted"/>
<dbReference type="AlphaFoldDB" id="A0A381SYT0"/>
<name>A0A381SYT0_9ZZZZ</name>
<dbReference type="Gene3D" id="3.40.50.12780">
    <property type="entry name" value="N-terminal domain of ligase-like"/>
    <property type="match status" value="1"/>
</dbReference>
<dbReference type="EMBL" id="UINC01003776">
    <property type="protein sequence ID" value="SVA09152.1"/>
    <property type="molecule type" value="Genomic_DNA"/>
</dbReference>
<evidence type="ECO:0000313" key="1">
    <source>
        <dbReference type="EMBL" id="SVA09152.1"/>
    </source>
</evidence>
<dbReference type="SUPFAM" id="SSF56801">
    <property type="entry name" value="Acetyl-CoA synthetase-like"/>
    <property type="match status" value="1"/>
</dbReference>
<accession>A0A381SYT0</accession>
<reference evidence="1" key="1">
    <citation type="submission" date="2018-05" db="EMBL/GenBank/DDBJ databases">
        <authorList>
            <person name="Lanie J.A."/>
            <person name="Ng W.-L."/>
            <person name="Kazmierczak K.M."/>
            <person name="Andrzejewski T.M."/>
            <person name="Davidsen T.M."/>
            <person name="Wayne K.J."/>
            <person name="Tettelin H."/>
            <person name="Glass J.I."/>
            <person name="Rusch D."/>
            <person name="Podicherti R."/>
            <person name="Tsui H.-C.T."/>
            <person name="Winkler M.E."/>
        </authorList>
    </citation>
    <scope>NUCLEOTIDE SEQUENCE</scope>
</reference>
<dbReference type="InterPro" id="IPR042099">
    <property type="entry name" value="ANL_N_sf"/>
</dbReference>
<protein>
    <recommendedName>
        <fullName evidence="2">AMP-dependent synthetase/ligase domain-containing protein</fullName>
    </recommendedName>
</protein>